<protein>
    <submittedName>
        <fullName evidence="2">Uncharacterized protein</fullName>
    </submittedName>
</protein>
<organism evidence="2 3">
    <name type="scientific">Clathrus columnatus</name>
    <dbReference type="NCBI Taxonomy" id="1419009"/>
    <lineage>
        <taxon>Eukaryota</taxon>
        <taxon>Fungi</taxon>
        <taxon>Dikarya</taxon>
        <taxon>Basidiomycota</taxon>
        <taxon>Agaricomycotina</taxon>
        <taxon>Agaricomycetes</taxon>
        <taxon>Phallomycetidae</taxon>
        <taxon>Phallales</taxon>
        <taxon>Clathraceae</taxon>
        <taxon>Clathrus</taxon>
    </lineage>
</organism>
<dbReference type="AlphaFoldDB" id="A0AAV4ZZ38"/>
<gene>
    <name evidence="2" type="ORF">Clacol_001810</name>
</gene>
<feature type="compositionally biased region" description="Acidic residues" evidence="1">
    <location>
        <begin position="136"/>
        <end position="151"/>
    </location>
</feature>
<sequence>MVFPSGETAIAFLILLTSGLQYLVQGMNYRSDLARIERFAAKARLAAWGPKLHPIEGKRKVKVNLRGDTHHEDDPNGKWIEMVVEGDGVYVIDSDGQLLPLNASVAEPAAIPRTWFVSLIGLLYQRIRRGSKTLIEENEEDRDTEDDDAEPEPEKVTKKSKRISQRNSTKSSSTRTSRTSIRQR</sequence>
<evidence type="ECO:0000313" key="2">
    <source>
        <dbReference type="EMBL" id="GJJ07607.1"/>
    </source>
</evidence>
<feature type="compositionally biased region" description="Low complexity" evidence="1">
    <location>
        <begin position="165"/>
        <end position="184"/>
    </location>
</feature>
<evidence type="ECO:0000313" key="3">
    <source>
        <dbReference type="Proteomes" id="UP001050691"/>
    </source>
</evidence>
<comment type="caution">
    <text evidence="2">The sequence shown here is derived from an EMBL/GenBank/DDBJ whole genome shotgun (WGS) entry which is preliminary data.</text>
</comment>
<dbReference type="EMBL" id="BPWL01000002">
    <property type="protein sequence ID" value="GJJ07607.1"/>
    <property type="molecule type" value="Genomic_DNA"/>
</dbReference>
<reference evidence="2" key="1">
    <citation type="submission" date="2021-10" db="EMBL/GenBank/DDBJ databases">
        <title>De novo Genome Assembly of Clathrus columnatus (Basidiomycota, Fungi) Using Illumina and Nanopore Sequence Data.</title>
        <authorList>
            <person name="Ogiso-Tanaka E."/>
            <person name="Itagaki H."/>
            <person name="Hosoya T."/>
            <person name="Hosaka K."/>
        </authorList>
    </citation>
    <scope>NUCLEOTIDE SEQUENCE</scope>
    <source>
        <strain evidence="2">MO-923</strain>
    </source>
</reference>
<evidence type="ECO:0000256" key="1">
    <source>
        <dbReference type="SAM" id="MobiDB-lite"/>
    </source>
</evidence>
<name>A0AAV4ZZ38_9AGAM</name>
<accession>A0AAV4ZZ38</accession>
<keyword evidence="3" id="KW-1185">Reference proteome</keyword>
<proteinExistence type="predicted"/>
<feature type="region of interest" description="Disordered" evidence="1">
    <location>
        <begin position="136"/>
        <end position="184"/>
    </location>
</feature>
<dbReference type="Proteomes" id="UP001050691">
    <property type="component" value="Unassembled WGS sequence"/>
</dbReference>